<dbReference type="GO" id="GO:0005737">
    <property type="term" value="C:cytoplasm"/>
    <property type="evidence" value="ECO:0007669"/>
    <property type="project" value="TreeGrafter"/>
</dbReference>
<keyword evidence="6" id="KW-1185">Reference proteome</keyword>
<dbReference type="Gene3D" id="3.10.450.10">
    <property type="match status" value="1"/>
</dbReference>
<dbReference type="InterPro" id="IPR052691">
    <property type="entry name" value="Sperm_Mat_Cystatin"/>
</dbReference>
<evidence type="ECO:0000259" key="4">
    <source>
        <dbReference type="SMART" id="SM00043"/>
    </source>
</evidence>
<keyword evidence="3" id="KW-0732">Signal</keyword>
<dbReference type="GO" id="GO:0009986">
    <property type="term" value="C:cell surface"/>
    <property type="evidence" value="ECO:0007669"/>
    <property type="project" value="TreeGrafter"/>
</dbReference>
<dbReference type="InterPro" id="IPR000010">
    <property type="entry name" value="Cystatin_dom"/>
</dbReference>
<dbReference type="GO" id="GO:0004869">
    <property type="term" value="F:cysteine-type endopeptidase inhibitor activity"/>
    <property type="evidence" value="ECO:0007669"/>
    <property type="project" value="InterPro"/>
</dbReference>
<reference evidence="5" key="1">
    <citation type="submission" date="2025-08" db="UniProtKB">
        <authorList>
            <consortium name="Ensembl"/>
        </authorList>
    </citation>
    <scope>IDENTIFICATION</scope>
</reference>
<feature type="domain" description="Cystatin" evidence="4">
    <location>
        <begin position="30"/>
        <end position="140"/>
    </location>
</feature>
<dbReference type="GeneTree" id="ENSGT00940000162294"/>
<accession>A0A8C3YM97</accession>
<dbReference type="Pfam" id="PF00031">
    <property type="entry name" value="Cystatin"/>
    <property type="match status" value="1"/>
</dbReference>
<name>A0A8C3YM97_9CETA</name>
<evidence type="ECO:0000256" key="3">
    <source>
        <dbReference type="SAM" id="SignalP"/>
    </source>
</evidence>
<organism evidence="5 6">
    <name type="scientific">Catagonus wagneri</name>
    <name type="common">Chacoan peccary</name>
    <dbReference type="NCBI Taxonomy" id="51154"/>
    <lineage>
        <taxon>Eukaryota</taxon>
        <taxon>Metazoa</taxon>
        <taxon>Chordata</taxon>
        <taxon>Craniata</taxon>
        <taxon>Vertebrata</taxon>
        <taxon>Euteleostomi</taxon>
        <taxon>Mammalia</taxon>
        <taxon>Eutheria</taxon>
        <taxon>Laurasiatheria</taxon>
        <taxon>Artiodactyla</taxon>
        <taxon>Suina</taxon>
        <taxon>Tayassuidae</taxon>
        <taxon>Catagonus</taxon>
    </lineage>
</organism>
<dbReference type="AlphaFoldDB" id="A0A8C3YM97"/>
<evidence type="ECO:0000256" key="1">
    <source>
        <dbReference type="ARBA" id="ARBA00009403"/>
    </source>
</evidence>
<dbReference type="InterPro" id="IPR046350">
    <property type="entry name" value="Cystatin_sf"/>
</dbReference>
<evidence type="ECO:0000256" key="2">
    <source>
        <dbReference type="ARBA" id="ARBA00023157"/>
    </source>
</evidence>
<feature type="signal peptide" evidence="3">
    <location>
        <begin position="1"/>
        <end position="21"/>
    </location>
</feature>
<keyword evidence="2" id="KW-1015">Disulfide bond</keyword>
<dbReference type="Ensembl" id="ENSCWAT00000024323.1">
    <property type="protein sequence ID" value="ENSCWAP00000022432.1"/>
    <property type="gene ID" value="ENSCWAG00000017086.1"/>
</dbReference>
<dbReference type="PANTHER" id="PTHR47010:SF1">
    <property type="entry name" value="CYSTATIN-8"/>
    <property type="match status" value="1"/>
</dbReference>
<dbReference type="SMART" id="SM00043">
    <property type="entry name" value="CY"/>
    <property type="match status" value="1"/>
</dbReference>
<dbReference type="Proteomes" id="UP000694540">
    <property type="component" value="Unplaced"/>
</dbReference>
<evidence type="ECO:0000313" key="5">
    <source>
        <dbReference type="Ensembl" id="ENSCWAP00000022432.1"/>
    </source>
</evidence>
<dbReference type="CDD" id="cd00042">
    <property type="entry name" value="CY"/>
    <property type="match status" value="1"/>
</dbReference>
<protein>
    <submittedName>
        <fullName evidence="5">Cystatin 8</fullName>
    </submittedName>
</protein>
<dbReference type="PANTHER" id="PTHR47010">
    <property type="entry name" value="CYSTATIN-8-RELATED"/>
    <property type="match status" value="1"/>
</dbReference>
<comment type="similarity">
    <text evidence="1">Belongs to the cystatin family.</text>
</comment>
<gene>
    <name evidence="5" type="primary">CST8</name>
</gene>
<evidence type="ECO:0000313" key="6">
    <source>
        <dbReference type="Proteomes" id="UP000694540"/>
    </source>
</evidence>
<dbReference type="FunFam" id="3.10.450.10:FF:000004">
    <property type="entry name" value="Cystatin C"/>
    <property type="match status" value="1"/>
</dbReference>
<reference evidence="5" key="2">
    <citation type="submission" date="2025-09" db="UniProtKB">
        <authorList>
            <consortium name="Ensembl"/>
        </authorList>
    </citation>
    <scope>IDENTIFICATION</scope>
</reference>
<dbReference type="GO" id="GO:0005576">
    <property type="term" value="C:extracellular region"/>
    <property type="evidence" value="ECO:0007669"/>
    <property type="project" value="TreeGrafter"/>
</dbReference>
<feature type="chain" id="PRO_5034162445" evidence="3">
    <location>
        <begin position="22"/>
        <end position="142"/>
    </location>
</feature>
<dbReference type="SUPFAM" id="SSF54403">
    <property type="entry name" value="Cystatin/monellin"/>
    <property type="match status" value="1"/>
</dbReference>
<sequence length="142" mass="16471">MTRAWGSCLFLLAILVALVDSTLPDQNTVKVLRELKNISATNGNVKQCLWFAMREYNKESEDKFIFQAVKVVQVRLQVTDLLEYLIDAEIARTDCRKHPNSNENCVVKENSKLEKRQMCNFLVGRLPWKGKFIMMKQRCVDT</sequence>
<proteinExistence type="inferred from homology"/>